<dbReference type="RefSeq" id="WP_377743839.1">
    <property type="nucleotide sequence ID" value="NZ_JBHRXJ010000004.1"/>
</dbReference>
<evidence type="ECO:0000256" key="1">
    <source>
        <dbReference type="ARBA" id="ARBA00023125"/>
    </source>
</evidence>
<accession>A0ABV7R1E7</accession>
<dbReference type="Proteomes" id="UP001595721">
    <property type="component" value="Unassembled WGS sequence"/>
</dbReference>
<dbReference type="SUPFAM" id="SSF56349">
    <property type="entry name" value="DNA breaking-rejoining enzymes"/>
    <property type="match status" value="1"/>
</dbReference>
<organism evidence="3 4">
    <name type="scientific">Paracoccus mangrovi</name>
    <dbReference type="NCBI Taxonomy" id="1715645"/>
    <lineage>
        <taxon>Bacteria</taxon>
        <taxon>Pseudomonadati</taxon>
        <taxon>Pseudomonadota</taxon>
        <taxon>Alphaproteobacteria</taxon>
        <taxon>Rhodobacterales</taxon>
        <taxon>Paracoccaceae</taxon>
        <taxon>Paracoccus</taxon>
    </lineage>
</organism>
<dbReference type="Gene3D" id="1.10.443.10">
    <property type="entry name" value="Intergrase catalytic core"/>
    <property type="match status" value="1"/>
</dbReference>
<dbReference type="InterPro" id="IPR010998">
    <property type="entry name" value="Integrase_recombinase_N"/>
</dbReference>
<sequence length="393" mass="44294">MKSDRLIPDPPAGLRERRRADGTTRIWWEPSAAARALGFAAVELDETRLTWSRRQADRLNAELDRAQRAGRRETPRGSSRTIEALIEDFPRSVSWTDDITEKTRQSYNALFRQIIEKWGNHQVREFTKPVMHAWYQTLYRIKGEHMSVALLRAMSRVMSHAELIGWRPEGSNPCFPLKMKTPKGRARAATWPEIDALIAAADRIGQPSIGTAVMLSLFQGQRETDVYMATCGAFQDRITRAGGQSRARVQWAFTRSKRRNAGAMWLHDEVAPRVRALIKGAPADRRLLRDEKTGGDYTEELFIRRWVAVRDAAVQADRAGRLRGLAGLQFRDLRRTFGILSRSGGSTKDDTGDVLGNSSAVNPQLAEVYMPSQLDTASRAVDAIQRPGRKGRS</sequence>
<reference evidence="4" key="1">
    <citation type="journal article" date="2019" name="Int. J. Syst. Evol. Microbiol.">
        <title>The Global Catalogue of Microorganisms (GCM) 10K type strain sequencing project: providing services to taxonomists for standard genome sequencing and annotation.</title>
        <authorList>
            <consortium name="The Broad Institute Genomics Platform"/>
            <consortium name="The Broad Institute Genome Sequencing Center for Infectious Disease"/>
            <person name="Wu L."/>
            <person name="Ma J."/>
        </authorList>
    </citation>
    <scope>NUCLEOTIDE SEQUENCE [LARGE SCALE GENOMIC DNA]</scope>
    <source>
        <strain evidence="4">KCTC 42899</strain>
    </source>
</reference>
<proteinExistence type="predicted"/>
<evidence type="ECO:0000313" key="4">
    <source>
        <dbReference type="Proteomes" id="UP001595721"/>
    </source>
</evidence>
<evidence type="ECO:0000313" key="3">
    <source>
        <dbReference type="EMBL" id="MFC3528174.1"/>
    </source>
</evidence>
<dbReference type="EMBL" id="JBHRXJ010000004">
    <property type="protein sequence ID" value="MFC3528174.1"/>
    <property type="molecule type" value="Genomic_DNA"/>
</dbReference>
<comment type="caution">
    <text evidence="3">The sequence shown here is derived from an EMBL/GenBank/DDBJ whole genome shotgun (WGS) entry which is preliminary data.</text>
</comment>
<dbReference type="Gene3D" id="1.10.150.130">
    <property type="match status" value="1"/>
</dbReference>
<keyword evidence="4" id="KW-1185">Reference proteome</keyword>
<evidence type="ECO:0008006" key="5">
    <source>
        <dbReference type="Google" id="ProtNLM"/>
    </source>
</evidence>
<gene>
    <name evidence="3" type="ORF">ACFOMH_08275</name>
</gene>
<name>A0ABV7R1E7_9RHOB</name>
<protein>
    <recommendedName>
        <fullName evidence="5">Core-binding (CB) domain-containing protein</fullName>
    </recommendedName>
</protein>
<dbReference type="InterPro" id="IPR011010">
    <property type="entry name" value="DNA_brk_join_enz"/>
</dbReference>
<dbReference type="InterPro" id="IPR013762">
    <property type="entry name" value="Integrase-like_cat_sf"/>
</dbReference>
<evidence type="ECO:0000256" key="2">
    <source>
        <dbReference type="ARBA" id="ARBA00023172"/>
    </source>
</evidence>
<keyword evidence="2" id="KW-0233">DNA recombination</keyword>
<keyword evidence="1" id="KW-0238">DNA-binding</keyword>